<dbReference type="InterPro" id="IPR006674">
    <property type="entry name" value="HD_domain"/>
</dbReference>
<organism evidence="2 3">
    <name type="scientific">Methanomethylovorans hollandica (strain DSM 15978 / NBRC 107637 / DMS1)</name>
    <dbReference type="NCBI Taxonomy" id="867904"/>
    <lineage>
        <taxon>Archaea</taxon>
        <taxon>Methanobacteriati</taxon>
        <taxon>Methanobacteriota</taxon>
        <taxon>Stenosarchaea group</taxon>
        <taxon>Methanomicrobia</taxon>
        <taxon>Methanosarcinales</taxon>
        <taxon>Methanosarcinaceae</taxon>
        <taxon>Methanomethylovorans</taxon>
    </lineage>
</organism>
<reference evidence="3" key="1">
    <citation type="submission" date="2012-02" db="EMBL/GenBank/DDBJ databases">
        <title>Complete sequence of chromosome of Methanomethylovorans hollandica DSM 15978.</title>
        <authorList>
            <person name="Lucas S."/>
            <person name="Copeland A."/>
            <person name="Lapidus A."/>
            <person name="Glavina del Rio T."/>
            <person name="Dalin E."/>
            <person name="Tice H."/>
            <person name="Bruce D."/>
            <person name="Goodwin L."/>
            <person name="Pitluck S."/>
            <person name="Peters L."/>
            <person name="Mikhailova N."/>
            <person name="Held B."/>
            <person name="Kyrpides N."/>
            <person name="Mavromatis K."/>
            <person name="Ivanova N."/>
            <person name="Brettin T."/>
            <person name="Detter J.C."/>
            <person name="Han C."/>
            <person name="Larimer F."/>
            <person name="Land M."/>
            <person name="Hauser L."/>
            <person name="Markowitz V."/>
            <person name="Cheng J.-F."/>
            <person name="Hugenholtz P."/>
            <person name="Woyke T."/>
            <person name="Wu D."/>
            <person name="Spring S."/>
            <person name="Schroeder M."/>
            <person name="Brambilla E."/>
            <person name="Klenk H.-P."/>
            <person name="Eisen J.A."/>
        </authorList>
    </citation>
    <scope>NUCLEOTIDE SEQUENCE [LARGE SCALE GENOMIC DNA]</scope>
    <source>
        <strain evidence="3">DSM 15978 / NBRC 107637 / DMS1</strain>
    </source>
</reference>
<dbReference type="OrthoDB" id="134958at2157"/>
<sequence length="262" mass="30732">MKKEDYLNFKIWFQDYVRSFRSEDALVLQNIKLKEEHTNRVCENSSRIATSEELDEEDYYLAITIALFHDTGRFEQISRYRTFHDSRSENHALLGVKILRSEGVISRLSQEEQNIIFTAIKNHNMQMIPDGLDGKTLLHLKLVRDADKLDIYKVFTDYHIIKAISPNSALEHGLPDDEEYSPYLIKDLFDNEIPSIKDVRNCNDMNLARLAWVFDLNFIETFRLLKERAYIEKMIATLPQNSEINAVHVHLKEYMHSMLSGT</sequence>
<accession>L0KUV5</accession>
<dbReference type="GO" id="GO:0016779">
    <property type="term" value="F:nucleotidyltransferase activity"/>
    <property type="evidence" value="ECO:0007669"/>
    <property type="project" value="UniProtKB-KW"/>
</dbReference>
<keyword evidence="3" id="KW-1185">Reference proteome</keyword>
<dbReference type="AlphaFoldDB" id="L0KUV5"/>
<keyword evidence="2" id="KW-0808">Transferase</keyword>
<dbReference type="GeneID" id="14407777"/>
<evidence type="ECO:0000313" key="2">
    <source>
        <dbReference type="EMBL" id="AGB48901.1"/>
    </source>
</evidence>
<dbReference type="SUPFAM" id="SSF109604">
    <property type="entry name" value="HD-domain/PDEase-like"/>
    <property type="match status" value="1"/>
</dbReference>
<protein>
    <submittedName>
        <fullName evidence="2">UTP:GlnB (Protein PII) uridylyltransferase</fullName>
    </submittedName>
</protein>
<feature type="domain" description="HD" evidence="1">
    <location>
        <begin position="34"/>
        <end position="152"/>
    </location>
</feature>
<dbReference type="Gene3D" id="1.10.3210.10">
    <property type="entry name" value="Hypothetical protein af1432"/>
    <property type="match status" value="1"/>
</dbReference>
<dbReference type="InterPro" id="IPR003607">
    <property type="entry name" value="HD/PDEase_dom"/>
</dbReference>
<dbReference type="STRING" id="867904.Metho_0645"/>
<evidence type="ECO:0000313" key="3">
    <source>
        <dbReference type="Proteomes" id="UP000010866"/>
    </source>
</evidence>
<dbReference type="RefSeq" id="WP_015324069.1">
    <property type="nucleotide sequence ID" value="NC_019977.1"/>
</dbReference>
<name>L0KUV5_METHD</name>
<dbReference type="PROSITE" id="PS51831">
    <property type="entry name" value="HD"/>
    <property type="match status" value="1"/>
</dbReference>
<gene>
    <name evidence="2" type="ordered locus">Metho_0645</name>
</gene>
<keyword evidence="2" id="KW-0548">Nucleotidyltransferase</keyword>
<dbReference type="Pfam" id="PF01966">
    <property type="entry name" value="HD"/>
    <property type="match status" value="1"/>
</dbReference>
<dbReference type="EMBL" id="CP003362">
    <property type="protein sequence ID" value="AGB48901.1"/>
    <property type="molecule type" value="Genomic_DNA"/>
</dbReference>
<proteinExistence type="predicted"/>
<evidence type="ECO:0000259" key="1">
    <source>
        <dbReference type="PROSITE" id="PS51831"/>
    </source>
</evidence>
<dbReference type="Proteomes" id="UP000010866">
    <property type="component" value="Chromosome"/>
</dbReference>
<dbReference type="CDD" id="cd00077">
    <property type="entry name" value="HDc"/>
    <property type="match status" value="1"/>
</dbReference>
<dbReference type="KEGG" id="mhz:Metho_0645"/>
<dbReference type="HOGENOM" id="CLU_087303_0_0_2"/>